<dbReference type="PANTHER" id="PTHR30055">
    <property type="entry name" value="HTH-TYPE TRANSCRIPTIONAL REGULATOR RUTR"/>
    <property type="match status" value="1"/>
</dbReference>
<dbReference type="InterPro" id="IPR009057">
    <property type="entry name" value="Homeodomain-like_sf"/>
</dbReference>
<evidence type="ECO:0000256" key="3">
    <source>
        <dbReference type="ARBA" id="ARBA00023163"/>
    </source>
</evidence>
<evidence type="ECO:0000313" key="7">
    <source>
        <dbReference type="Proteomes" id="UP000538196"/>
    </source>
</evidence>
<dbReference type="RefSeq" id="WP_021762809.1">
    <property type="nucleotide sequence ID" value="NZ_JACHVP010000004.1"/>
</dbReference>
<name>A0A7W4UYI2_LEIAQ</name>
<feature type="DNA-binding region" description="H-T-H motif" evidence="4">
    <location>
        <begin position="36"/>
        <end position="55"/>
    </location>
</feature>
<comment type="caution">
    <text evidence="6">The sequence shown here is derived from an EMBL/GenBank/DDBJ whole genome shotgun (WGS) entry which is preliminary data.</text>
</comment>
<evidence type="ECO:0000256" key="1">
    <source>
        <dbReference type="ARBA" id="ARBA00023015"/>
    </source>
</evidence>
<evidence type="ECO:0000313" key="6">
    <source>
        <dbReference type="EMBL" id="MBB2968605.1"/>
    </source>
</evidence>
<dbReference type="PROSITE" id="PS50977">
    <property type="entry name" value="HTH_TETR_2"/>
    <property type="match status" value="1"/>
</dbReference>
<reference evidence="6 7" key="1">
    <citation type="submission" date="2020-08" db="EMBL/GenBank/DDBJ databases">
        <title>Sequencing the genomes of 1000 actinobacteria strains.</title>
        <authorList>
            <person name="Klenk H.-P."/>
        </authorList>
    </citation>
    <scope>NUCLEOTIDE SEQUENCE [LARGE SCALE GENOMIC DNA]</scope>
    <source>
        <strain evidence="6 7">DSM 20146</strain>
    </source>
</reference>
<dbReference type="GO" id="GO:0000976">
    <property type="term" value="F:transcription cis-regulatory region binding"/>
    <property type="evidence" value="ECO:0007669"/>
    <property type="project" value="TreeGrafter"/>
</dbReference>
<dbReference type="EMBL" id="JACHVP010000004">
    <property type="protein sequence ID" value="MBB2968605.1"/>
    <property type="molecule type" value="Genomic_DNA"/>
</dbReference>
<accession>A0A7W4UYI2</accession>
<dbReference type="Pfam" id="PF00440">
    <property type="entry name" value="TetR_N"/>
    <property type="match status" value="1"/>
</dbReference>
<gene>
    <name evidence="6" type="ORF">FHX33_003381</name>
</gene>
<dbReference type="InterPro" id="IPR001647">
    <property type="entry name" value="HTH_TetR"/>
</dbReference>
<dbReference type="Gene3D" id="1.10.10.60">
    <property type="entry name" value="Homeodomain-like"/>
    <property type="match status" value="1"/>
</dbReference>
<proteinExistence type="predicted"/>
<keyword evidence="3" id="KW-0804">Transcription</keyword>
<dbReference type="SUPFAM" id="SSF46689">
    <property type="entry name" value="Homeodomain-like"/>
    <property type="match status" value="1"/>
</dbReference>
<evidence type="ECO:0000256" key="4">
    <source>
        <dbReference type="PROSITE-ProRule" id="PRU00335"/>
    </source>
</evidence>
<dbReference type="AlphaFoldDB" id="A0A7W4UYI2"/>
<evidence type="ECO:0000256" key="2">
    <source>
        <dbReference type="ARBA" id="ARBA00023125"/>
    </source>
</evidence>
<sequence length="192" mass="21549">MAAGTGLRERKRVQTRRALHQAAVRMFLERGFDEVTVAEIADEANVALTTLFTYYPAGKVGLVFEQEEDRATALVHAIRERAPGTDPLSAIESFMGSRLPFDGDDRRSRELLDLIFSTPQLRAYVRTKWTDCEDALVSALADEWQTGDGVGLRSLARFILETPDLAAREPSPADALRIVFENVRRGWRLDRA</sequence>
<evidence type="ECO:0000259" key="5">
    <source>
        <dbReference type="PROSITE" id="PS50977"/>
    </source>
</evidence>
<dbReference type="GO" id="GO:0003700">
    <property type="term" value="F:DNA-binding transcription factor activity"/>
    <property type="evidence" value="ECO:0007669"/>
    <property type="project" value="TreeGrafter"/>
</dbReference>
<protein>
    <submittedName>
        <fullName evidence="6">AcrR family transcriptional regulator</fullName>
    </submittedName>
</protein>
<keyword evidence="1" id="KW-0805">Transcription regulation</keyword>
<dbReference type="Gene3D" id="1.10.357.10">
    <property type="entry name" value="Tetracycline Repressor, domain 2"/>
    <property type="match status" value="1"/>
</dbReference>
<dbReference type="PANTHER" id="PTHR30055:SF234">
    <property type="entry name" value="HTH-TYPE TRANSCRIPTIONAL REGULATOR BETI"/>
    <property type="match status" value="1"/>
</dbReference>
<dbReference type="InterPro" id="IPR050109">
    <property type="entry name" value="HTH-type_TetR-like_transc_reg"/>
</dbReference>
<keyword evidence="2 4" id="KW-0238">DNA-binding</keyword>
<organism evidence="6 7">
    <name type="scientific">Leifsonia aquatica</name>
    <name type="common">Corynebacterium aquaticum</name>
    <dbReference type="NCBI Taxonomy" id="144185"/>
    <lineage>
        <taxon>Bacteria</taxon>
        <taxon>Bacillati</taxon>
        <taxon>Actinomycetota</taxon>
        <taxon>Actinomycetes</taxon>
        <taxon>Micrococcales</taxon>
        <taxon>Microbacteriaceae</taxon>
        <taxon>Leifsonia</taxon>
    </lineage>
</organism>
<keyword evidence="7" id="KW-1185">Reference proteome</keyword>
<dbReference type="Proteomes" id="UP000538196">
    <property type="component" value="Unassembled WGS sequence"/>
</dbReference>
<feature type="domain" description="HTH tetR-type" evidence="5">
    <location>
        <begin position="13"/>
        <end position="73"/>
    </location>
</feature>